<sequence length="90" mass="9860">MLGAPSKRSCLETLMNRETVVLAVVLFVLCSVVALLGASGSVTMVTTSLRTCDPVLPQEGLLVHASRDDPEATYNWYGMGRWAQRWCSRS</sequence>
<dbReference type="AlphaFoldDB" id="A0A8T0QT20"/>
<comment type="caution">
    <text evidence="2">The sequence shown here is derived from an EMBL/GenBank/DDBJ whole genome shotgun (WGS) entry which is preliminary data.</text>
</comment>
<reference evidence="2" key="1">
    <citation type="submission" date="2020-05" db="EMBL/GenBank/DDBJ databases">
        <title>WGS assembly of Panicum virgatum.</title>
        <authorList>
            <person name="Lovell J.T."/>
            <person name="Jenkins J."/>
            <person name="Shu S."/>
            <person name="Juenger T.E."/>
            <person name="Schmutz J."/>
        </authorList>
    </citation>
    <scope>NUCLEOTIDE SEQUENCE</scope>
    <source>
        <strain evidence="2">AP13</strain>
    </source>
</reference>
<keyword evidence="3" id="KW-1185">Reference proteome</keyword>
<accession>A0A8T0QT20</accession>
<feature type="transmembrane region" description="Helical" evidence="1">
    <location>
        <begin position="20"/>
        <end position="40"/>
    </location>
</feature>
<keyword evidence="1" id="KW-0472">Membrane</keyword>
<name>A0A8T0QT20_PANVG</name>
<evidence type="ECO:0000256" key="1">
    <source>
        <dbReference type="SAM" id="Phobius"/>
    </source>
</evidence>
<dbReference type="Proteomes" id="UP000823388">
    <property type="component" value="Chromosome 6N"/>
</dbReference>
<organism evidence="2 3">
    <name type="scientific">Panicum virgatum</name>
    <name type="common">Blackwell switchgrass</name>
    <dbReference type="NCBI Taxonomy" id="38727"/>
    <lineage>
        <taxon>Eukaryota</taxon>
        <taxon>Viridiplantae</taxon>
        <taxon>Streptophyta</taxon>
        <taxon>Embryophyta</taxon>
        <taxon>Tracheophyta</taxon>
        <taxon>Spermatophyta</taxon>
        <taxon>Magnoliopsida</taxon>
        <taxon>Liliopsida</taxon>
        <taxon>Poales</taxon>
        <taxon>Poaceae</taxon>
        <taxon>PACMAD clade</taxon>
        <taxon>Panicoideae</taxon>
        <taxon>Panicodae</taxon>
        <taxon>Paniceae</taxon>
        <taxon>Panicinae</taxon>
        <taxon>Panicum</taxon>
        <taxon>Panicum sect. Hiantes</taxon>
    </lineage>
</organism>
<protein>
    <submittedName>
        <fullName evidence="2">Uncharacterized protein</fullName>
    </submittedName>
</protein>
<dbReference type="EMBL" id="CM029048">
    <property type="protein sequence ID" value="KAG2576276.1"/>
    <property type="molecule type" value="Genomic_DNA"/>
</dbReference>
<keyword evidence="1" id="KW-0812">Transmembrane</keyword>
<keyword evidence="1" id="KW-1133">Transmembrane helix</keyword>
<evidence type="ECO:0000313" key="3">
    <source>
        <dbReference type="Proteomes" id="UP000823388"/>
    </source>
</evidence>
<evidence type="ECO:0000313" key="2">
    <source>
        <dbReference type="EMBL" id="KAG2576276.1"/>
    </source>
</evidence>
<proteinExistence type="predicted"/>
<gene>
    <name evidence="2" type="ORF">PVAP13_6NG015826</name>
</gene>